<feature type="transmembrane region" description="Helical" evidence="7">
    <location>
        <begin position="321"/>
        <end position="343"/>
    </location>
</feature>
<reference evidence="9 10" key="1">
    <citation type="submission" date="2019-01" db="EMBL/GenBank/DDBJ databases">
        <authorList>
            <consortium name="Pathogen Informatics"/>
        </authorList>
    </citation>
    <scope>NUCLEOTIDE SEQUENCE [LARGE SCALE GENOMIC DNA]</scope>
    <source>
        <strain evidence="9 10">NCTC10194</strain>
    </source>
</reference>
<evidence type="ECO:0000259" key="8">
    <source>
        <dbReference type="PROSITE" id="PS50928"/>
    </source>
</evidence>
<dbReference type="GO" id="GO:0005886">
    <property type="term" value="C:plasma membrane"/>
    <property type="evidence" value="ECO:0007669"/>
    <property type="project" value="UniProtKB-SubCell"/>
</dbReference>
<feature type="transmembrane region" description="Helical" evidence="7">
    <location>
        <begin position="148"/>
        <end position="170"/>
    </location>
</feature>
<feature type="domain" description="ABC transmembrane type-1" evidence="8">
    <location>
        <begin position="144"/>
        <end position="340"/>
    </location>
</feature>
<feature type="transmembrane region" description="Helical" evidence="7">
    <location>
        <begin position="57"/>
        <end position="76"/>
    </location>
</feature>
<dbReference type="Proteomes" id="UP000290815">
    <property type="component" value="Chromosome"/>
</dbReference>
<evidence type="ECO:0000256" key="7">
    <source>
        <dbReference type="RuleBase" id="RU363032"/>
    </source>
</evidence>
<evidence type="ECO:0000313" key="9">
    <source>
        <dbReference type="EMBL" id="VEU71101.1"/>
    </source>
</evidence>
<dbReference type="KEGG" id="mgly:NCTC10194_00683"/>
<dbReference type="EMBL" id="LR215024">
    <property type="protein sequence ID" value="VEU71101.1"/>
    <property type="molecule type" value="Genomic_DNA"/>
</dbReference>
<name>A0A449AWK1_9BACT</name>
<dbReference type="PROSITE" id="PS50928">
    <property type="entry name" value="ABC_TM1"/>
    <property type="match status" value="1"/>
</dbReference>
<sequence length="356" mass="40067">MKSQKNLDEQNLNFANMIESSNKIIFTNIRNKKLSFAQKAFAIDSPLLKTLWRMFKIIFEFLIIGLIVISITFFLINAVPGSNSIVASAKTPEAREAIEAKYGLNLPLMQRYFNYIQGIFRGDFGISLSLFPGQEINSFIWIRFYKSFLVGIFSVFLTVVIGISLGIWVGKNPGGIVDNVSTVLVSIFSSVPSIIFALVLIFIGRAVGIPYVFEMNDFSTFILPGIALSLGSIIVYIKYIRTELNRELNSVHAKFAYLKGLTKNRFVWKHALKPALFPIATFFPAVIFGSFIGSIFIEQIFFIPGSGATLLQAIQTKDYNVILFLIIIFALLTIVSYATRDILYEAIDPRVRRRGK</sequence>
<keyword evidence="4 7" id="KW-0812">Transmembrane</keyword>
<evidence type="ECO:0000256" key="1">
    <source>
        <dbReference type="ARBA" id="ARBA00004651"/>
    </source>
</evidence>
<dbReference type="PANTHER" id="PTHR30465">
    <property type="entry name" value="INNER MEMBRANE ABC TRANSPORTER"/>
    <property type="match status" value="1"/>
</dbReference>
<dbReference type="InterPro" id="IPR035906">
    <property type="entry name" value="MetI-like_sf"/>
</dbReference>
<dbReference type="InterPro" id="IPR000515">
    <property type="entry name" value="MetI-like"/>
</dbReference>
<dbReference type="InterPro" id="IPR045621">
    <property type="entry name" value="BPD_transp_1_N"/>
</dbReference>
<dbReference type="Gene3D" id="1.10.3720.10">
    <property type="entry name" value="MetI-like"/>
    <property type="match status" value="1"/>
</dbReference>
<keyword evidence="3" id="KW-1003">Cell membrane</keyword>
<accession>A0A449AWK1</accession>
<dbReference type="CDD" id="cd06261">
    <property type="entry name" value="TM_PBP2"/>
    <property type="match status" value="1"/>
</dbReference>
<protein>
    <submittedName>
        <fullName evidence="9">Oligopeptide transport system permease protein oppB</fullName>
    </submittedName>
</protein>
<feature type="transmembrane region" description="Helical" evidence="7">
    <location>
        <begin position="275"/>
        <end position="301"/>
    </location>
</feature>
<evidence type="ECO:0000256" key="4">
    <source>
        <dbReference type="ARBA" id="ARBA00022692"/>
    </source>
</evidence>
<proteinExistence type="inferred from homology"/>
<gene>
    <name evidence="9" type="primary">oppB_2</name>
    <name evidence="9" type="ORF">NCTC10194_00683</name>
</gene>
<keyword evidence="10" id="KW-1185">Reference proteome</keyword>
<keyword evidence="2 7" id="KW-0813">Transport</keyword>
<evidence type="ECO:0000256" key="6">
    <source>
        <dbReference type="ARBA" id="ARBA00023136"/>
    </source>
</evidence>
<dbReference type="Pfam" id="PF00528">
    <property type="entry name" value="BPD_transp_1"/>
    <property type="match status" value="1"/>
</dbReference>
<keyword evidence="6 7" id="KW-0472">Membrane</keyword>
<feature type="transmembrane region" description="Helical" evidence="7">
    <location>
        <begin position="182"/>
        <end position="206"/>
    </location>
</feature>
<feature type="transmembrane region" description="Helical" evidence="7">
    <location>
        <begin position="218"/>
        <end position="237"/>
    </location>
</feature>
<keyword evidence="5 7" id="KW-1133">Transmembrane helix</keyword>
<evidence type="ECO:0000256" key="3">
    <source>
        <dbReference type="ARBA" id="ARBA00022475"/>
    </source>
</evidence>
<comment type="subcellular location">
    <subcellularLocation>
        <location evidence="1 7">Cell membrane</location>
        <topology evidence="1 7">Multi-pass membrane protein</topology>
    </subcellularLocation>
</comment>
<organism evidence="9 10">
    <name type="scientific">Mycoplasmopsis glycophila</name>
    <dbReference type="NCBI Taxonomy" id="171285"/>
    <lineage>
        <taxon>Bacteria</taxon>
        <taxon>Bacillati</taxon>
        <taxon>Mycoplasmatota</taxon>
        <taxon>Mycoplasmoidales</taxon>
        <taxon>Metamycoplasmataceae</taxon>
        <taxon>Mycoplasmopsis</taxon>
    </lineage>
</organism>
<evidence type="ECO:0000313" key="10">
    <source>
        <dbReference type="Proteomes" id="UP000290815"/>
    </source>
</evidence>
<dbReference type="GO" id="GO:0055085">
    <property type="term" value="P:transmembrane transport"/>
    <property type="evidence" value="ECO:0007669"/>
    <property type="project" value="InterPro"/>
</dbReference>
<evidence type="ECO:0000256" key="2">
    <source>
        <dbReference type="ARBA" id="ARBA00022448"/>
    </source>
</evidence>
<evidence type="ECO:0000256" key="5">
    <source>
        <dbReference type="ARBA" id="ARBA00022989"/>
    </source>
</evidence>
<dbReference type="SUPFAM" id="SSF161098">
    <property type="entry name" value="MetI-like"/>
    <property type="match status" value="1"/>
</dbReference>
<dbReference type="AlphaFoldDB" id="A0A449AWK1"/>
<dbReference type="Pfam" id="PF19300">
    <property type="entry name" value="BPD_transp_1_N"/>
    <property type="match status" value="1"/>
</dbReference>
<dbReference type="PANTHER" id="PTHR30465:SF0">
    <property type="entry name" value="OLIGOPEPTIDE TRANSPORT SYSTEM PERMEASE PROTEIN APPB"/>
    <property type="match status" value="1"/>
</dbReference>
<comment type="similarity">
    <text evidence="7">Belongs to the binding-protein-dependent transport system permease family.</text>
</comment>